<accession>A0A9Q2ESB8</accession>
<dbReference type="PANTHER" id="PTHR30250">
    <property type="entry name" value="PST FAMILY PREDICTED COLANIC ACID TRANSPORTER"/>
    <property type="match status" value="1"/>
</dbReference>
<evidence type="ECO:0000256" key="5">
    <source>
        <dbReference type="ARBA" id="ARBA00023136"/>
    </source>
</evidence>
<keyword evidence="5" id="KW-0472">Membrane</keyword>
<dbReference type="CDD" id="cd13125">
    <property type="entry name" value="MATE_like_10"/>
    <property type="match status" value="1"/>
</dbReference>
<evidence type="ECO:0000256" key="4">
    <source>
        <dbReference type="ARBA" id="ARBA00022989"/>
    </source>
</evidence>
<name>A0A9Q2ESB8_9GAMM</name>
<evidence type="ECO:0000256" key="1">
    <source>
        <dbReference type="ARBA" id="ARBA00004651"/>
    </source>
</evidence>
<evidence type="ECO:0000313" key="6">
    <source>
        <dbReference type="EMBL" id="URG47844.1"/>
    </source>
</evidence>
<proteinExistence type="predicted"/>
<dbReference type="GO" id="GO:0009246">
    <property type="term" value="P:enterobacterial common antigen biosynthetic process"/>
    <property type="evidence" value="ECO:0007669"/>
    <property type="project" value="InterPro"/>
</dbReference>
<keyword evidence="2" id="KW-1003">Cell membrane</keyword>
<gene>
    <name evidence="6" type="ORF">IG609_013620</name>
</gene>
<dbReference type="EMBL" id="CP065177">
    <property type="protein sequence ID" value="URG47844.1"/>
    <property type="molecule type" value="Genomic_DNA"/>
</dbReference>
<keyword evidence="3" id="KW-0812">Transmembrane</keyword>
<sequence>MKKIFKVTAMTAGLTMMRMLIGFVIAKVIAVYTGPTGIALLGQVQSTVASLTGIVNASTGAGVIRYTAEYKDRGFDACAPWWSASLQWALLLLGVVMPLGLLLSEYFSQWLFSSSGYSWLIIVTVIALPFAVIGNLINSVINGQQLYIRYVLMGAGGVFISGAVMVTLIVQKNLQGALLAASMQTGLIGVVMLFSSLRQPWLKVRYWWQWNVSTQRKAIGGYILMAITTALTVPIALVLVRKVLVAEVGWEQAGQWQAVWKISEVYLGVITMALSTYYLPKLSSLKDPTSIRNEINQTVKVILPLVGVMAFSIYLLRDFVISILFTDAFRSSRDLFAVQLIGDVIKIISWLYAYPMLSRGCTKWFISTEIIFSVIFVSLSCVLVPMFGVLGANLAYLINYTIYMLYIIFFVKPWFR</sequence>
<reference evidence="6 7" key="1">
    <citation type="journal article" date="2021" name="Int. J. Syst. Evol. Microbiol.">
        <title>&lt;i&gt;Pectobacterium quasiaquaticum&lt;/i&gt; sp. nov., isolated from waterways.</title>
        <authorList>
            <person name="Ben Moussa H."/>
            <person name="Pedron J."/>
            <person name="Bertrand C."/>
            <person name="Hecquet A."/>
            <person name="Barny M.A."/>
        </authorList>
    </citation>
    <scope>NUCLEOTIDE SEQUENCE [LARGE SCALE GENOMIC DNA]</scope>
    <source>
        <strain evidence="6 7">A477-S1-J17</strain>
    </source>
</reference>
<keyword evidence="4" id="KW-1133">Transmembrane helix</keyword>
<evidence type="ECO:0000256" key="2">
    <source>
        <dbReference type="ARBA" id="ARBA00022475"/>
    </source>
</evidence>
<dbReference type="RefSeq" id="WP_193400930.1">
    <property type="nucleotide sequence ID" value="NZ_CP065177.1"/>
</dbReference>
<keyword evidence="7" id="KW-1185">Reference proteome</keyword>
<evidence type="ECO:0000256" key="3">
    <source>
        <dbReference type="ARBA" id="ARBA00022692"/>
    </source>
</evidence>
<organism evidence="6 7">
    <name type="scientific">Pectobacterium quasiaquaticum</name>
    <dbReference type="NCBI Taxonomy" id="2774015"/>
    <lineage>
        <taxon>Bacteria</taxon>
        <taxon>Pseudomonadati</taxon>
        <taxon>Pseudomonadota</taxon>
        <taxon>Gammaproteobacteria</taxon>
        <taxon>Enterobacterales</taxon>
        <taxon>Pectobacteriaceae</taxon>
        <taxon>Pectobacterium</taxon>
    </lineage>
</organism>
<comment type="subcellular location">
    <subcellularLocation>
        <location evidence="1">Cell membrane</location>
        <topology evidence="1">Multi-pass membrane protein</topology>
    </subcellularLocation>
</comment>
<dbReference type="InterPro" id="IPR044550">
    <property type="entry name" value="WzxE"/>
</dbReference>
<dbReference type="PANTHER" id="PTHR30250:SF30">
    <property type="entry name" value="LIPID III FLIPPASE"/>
    <property type="match status" value="1"/>
</dbReference>
<dbReference type="KEGG" id="pqu:IG609_013620"/>
<dbReference type="Proteomes" id="UP000806577">
    <property type="component" value="Chromosome"/>
</dbReference>
<dbReference type="AlphaFoldDB" id="A0A9Q2ESB8"/>
<evidence type="ECO:0000313" key="7">
    <source>
        <dbReference type="Proteomes" id="UP000806577"/>
    </source>
</evidence>
<protein>
    <submittedName>
        <fullName evidence="6">O-antigen translocase</fullName>
    </submittedName>
</protein>
<dbReference type="InterPro" id="IPR050833">
    <property type="entry name" value="Poly_Biosynth_Transport"/>
</dbReference>
<dbReference type="GO" id="GO:0005886">
    <property type="term" value="C:plasma membrane"/>
    <property type="evidence" value="ECO:0007669"/>
    <property type="project" value="UniProtKB-SubCell"/>
</dbReference>